<sequence>MADQKSTLETSAVSESRKPSRGRIRYGVKKDGSEGIVTSRNVTSNIEIDEARIRDVVMAKGYKTQTDPLFRKRFTRK</sequence>
<proteinExistence type="predicted"/>
<evidence type="ECO:0000313" key="2">
    <source>
        <dbReference type="EMBL" id="PYZ96022.1"/>
    </source>
</evidence>
<name>A0A2W0HGK2_9BACI</name>
<evidence type="ECO:0000256" key="1">
    <source>
        <dbReference type="SAM" id="MobiDB-lite"/>
    </source>
</evidence>
<feature type="compositionally biased region" description="Polar residues" evidence="1">
    <location>
        <begin position="1"/>
        <end position="14"/>
    </location>
</feature>
<feature type="region of interest" description="Disordered" evidence="1">
    <location>
        <begin position="1"/>
        <end position="29"/>
    </location>
</feature>
<comment type="caution">
    <text evidence="2">The sequence shown here is derived from an EMBL/GenBank/DDBJ whole genome shotgun (WGS) entry which is preliminary data.</text>
</comment>
<dbReference type="Proteomes" id="UP000248066">
    <property type="component" value="Unassembled WGS sequence"/>
</dbReference>
<keyword evidence="3" id="KW-1185">Reference proteome</keyword>
<dbReference type="RefSeq" id="WP_110521299.1">
    <property type="nucleotide sequence ID" value="NZ_PDOF01000003.1"/>
</dbReference>
<organism evidence="2 3">
    <name type="scientific">Alteribacter lacisalsi</name>
    <dbReference type="NCBI Taxonomy" id="2045244"/>
    <lineage>
        <taxon>Bacteria</taxon>
        <taxon>Bacillati</taxon>
        <taxon>Bacillota</taxon>
        <taxon>Bacilli</taxon>
        <taxon>Bacillales</taxon>
        <taxon>Bacillaceae</taxon>
        <taxon>Alteribacter</taxon>
    </lineage>
</organism>
<accession>A0A2W0HGK2</accession>
<dbReference type="EMBL" id="PDOF01000003">
    <property type="protein sequence ID" value="PYZ96022.1"/>
    <property type="molecule type" value="Genomic_DNA"/>
</dbReference>
<reference evidence="2 3" key="1">
    <citation type="submission" date="2017-10" db="EMBL/GenBank/DDBJ databases">
        <title>Bacillus sp. nov., a halophilic bacterium isolated from a Yangshapao Lake.</title>
        <authorList>
            <person name="Wang H."/>
        </authorList>
    </citation>
    <scope>NUCLEOTIDE SEQUENCE [LARGE SCALE GENOMIC DNA]</scope>
    <source>
        <strain evidence="2 3">YSP-3</strain>
    </source>
</reference>
<protein>
    <submittedName>
        <fullName evidence="2">Uncharacterized protein</fullName>
    </submittedName>
</protein>
<evidence type="ECO:0000313" key="3">
    <source>
        <dbReference type="Proteomes" id="UP000248066"/>
    </source>
</evidence>
<dbReference type="AlphaFoldDB" id="A0A2W0HGK2"/>
<gene>
    <name evidence="2" type="ORF">CR205_16760</name>
</gene>